<dbReference type="PANTHER" id="PTHR13355:SF11">
    <property type="entry name" value="GLUCOSAMINE 6-PHOSPHATE N-ACETYLTRANSFERASE"/>
    <property type="match status" value="1"/>
</dbReference>
<dbReference type="RefSeq" id="WP_110525351.1">
    <property type="nucleotide sequence ID" value="NZ_QKOE01000009.1"/>
</dbReference>
<proteinExistence type="predicted"/>
<comment type="caution">
    <text evidence="2">The sequence shown here is derived from an EMBL/GenBank/DDBJ whole genome shotgun (WGS) entry which is preliminary data.</text>
</comment>
<name>A0A323V794_9RHOO</name>
<evidence type="ECO:0000259" key="1">
    <source>
        <dbReference type="PROSITE" id="PS51186"/>
    </source>
</evidence>
<gene>
    <name evidence="2" type="ORF">DNK49_13355</name>
</gene>
<dbReference type="PANTHER" id="PTHR13355">
    <property type="entry name" value="GLUCOSAMINE 6-PHOSPHATE N-ACETYLTRANSFERASE"/>
    <property type="match status" value="1"/>
</dbReference>
<keyword evidence="2" id="KW-0808">Transferase</keyword>
<dbReference type="Pfam" id="PF13673">
    <property type="entry name" value="Acetyltransf_10"/>
    <property type="match status" value="1"/>
</dbReference>
<dbReference type="OrthoDB" id="9796171at2"/>
<reference evidence="2 3" key="1">
    <citation type="submission" date="2018-06" db="EMBL/GenBank/DDBJ databases">
        <title>Azoarcus communis strain SWub3 genome.</title>
        <authorList>
            <person name="Zorraquino Salvo V."/>
            <person name="Toubiana D."/>
            <person name="Blumwald E."/>
        </authorList>
    </citation>
    <scope>NUCLEOTIDE SEQUENCE [LARGE SCALE GENOMIC DNA]</scope>
    <source>
        <strain evidence="2 3">SWub3</strain>
    </source>
</reference>
<organism evidence="2 3">
    <name type="scientific">Parazoarcus communis SWub3 = DSM 12120</name>
    <dbReference type="NCBI Taxonomy" id="1121029"/>
    <lineage>
        <taxon>Bacteria</taxon>
        <taxon>Pseudomonadati</taxon>
        <taxon>Pseudomonadota</taxon>
        <taxon>Betaproteobacteria</taxon>
        <taxon>Rhodocyclales</taxon>
        <taxon>Zoogloeaceae</taxon>
        <taxon>Parazoarcus</taxon>
    </lineage>
</organism>
<protein>
    <submittedName>
        <fullName evidence="2">GNAT family N-acetyltransferase</fullName>
    </submittedName>
</protein>
<accession>A0A323V794</accession>
<dbReference type="CDD" id="cd04301">
    <property type="entry name" value="NAT_SF"/>
    <property type="match status" value="1"/>
</dbReference>
<dbReference type="AlphaFoldDB" id="A0A323V794"/>
<evidence type="ECO:0000313" key="3">
    <source>
        <dbReference type="Proteomes" id="UP000248259"/>
    </source>
</evidence>
<sequence length="142" mass="15596">MITIEIHDWQTAATWAMPLREQVFVVEQGVPAELELDEFDPLSRHALALTEAGEVVGTGRLLPDGHVGRMAVAAEWRGRGVGGQVLQALLAEAANRGMEMTILNAQVDAVGFYQRYGFVAEDEVFMEAGIPHRVMRRQHSGA</sequence>
<dbReference type="InterPro" id="IPR039143">
    <property type="entry name" value="GNPNAT1-like"/>
</dbReference>
<dbReference type="PROSITE" id="PS51186">
    <property type="entry name" value="GNAT"/>
    <property type="match status" value="1"/>
</dbReference>
<keyword evidence="3" id="KW-1185">Reference proteome</keyword>
<evidence type="ECO:0000313" key="2">
    <source>
        <dbReference type="EMBL" id="PZA16008.1"/>
    </source>
</evidence>
<dbReference type="Gene3D" id="3.40.630.30">
    <property type="match status" value="1"/>
</dbReference>
<dbReference type="GO" id="GO:0004343">
    <property type="term" value="F:glucosamine 6-phosphate N-acetyltransferase activity"/>
    <property type="evidence" value="ECO:0007669"/>
    <property type="project" value="TreeGrafter"/>
</dbReference>
<dbReference type="InterPro" id="IPR016181">
    <property type="entry name" value="Acyl_CoA_acyltransferase"/>
</dbReference>
<dbReference type="InterPro" id="IPR000182">
    <property type="entry name" value="GNAT_dom"/>
</dbReference>
<dbReference type="SUPFAM" id="SSF55729">
    <property type="entry name" value="Acyl-CoA N-acyltransferases (Nat)"/>
    <property type="match status" value="1"/>
</dbReference>
<dbReference type="Proteomes" id="UP000248259">
    <property type="component" value="Unassembled WGS sequence"/>
</dbReference>
<feature type="domain" description="N-acetyltransferase" evidence="1">
    <location>
        <begin position="4"/>
        <end position="140"/>
    </location>
</feature>
<dbReference type="EMBL" id="QKOE01000009">
    <property type="protein sequence ID" value="PZA16008.1"/>
    <property type="molecule type" value="Genomic_DNA"/>
</dbReference>